<reference evidence="1 2" key="1">
    <citation type="submission" date="2022-04" db="EMBL/GenBank/DDBJ databases">
        <title>Genome sequence of C. roseum typestrain.</title>
        <authorList>
            <person name="Poehlein A."/>
            <person name="Schoch T."/>
            <person name="Duerre P."/>
            <person name="Daniel R."/>
        </authorList>
    </citation>
    <scope>NUCLEOTIDE SEQUENCE [LARGE SCALE GENOMIC DNA]</scope>
    <source>
        <strain evidence="1 2">DSM 7320</strain>
    </source>
</reference>
<dbReference type="STRING" id="84029.CROST_23040"/>
<dbReference type="AlphaFoldDB" id="A0A1S8LZ47"/>
<evidence type="ECO:0000313" key="2">
    <source>
        <dbReference type="Proteomes" id="UP000190951"/>
    </source>
</evidence>
<dbReference type="InterPro" id="IPR011712">
    <property type="entry name" value="Sig_transdc_His_kin_sub3_dim/P"/>
</dbReference>
<dbReference type="EMBL" id="CP096983">
    <property type="protein sequence ID" value="URZ11260.1"/>
    <property type="molecule type" value="Genomic_DNA"/>
</dbReference>
<dbReference type="KEGG" id="crw:CROST_019770"/>
<protein>
    <submittedName>
        <fullName evidence="1">Uncharacterized protein</fullName>
    </submittedName>
</protein>
<sequence>MNKLIFLWDIIKSKFRYALLIFTILTIYINSKVVIVNYFLLILLSIFLIAYNVKSKKNTTLFISISIIIYAFIWLFGSCDNIYYFVILDDIFEIKNVLCKRFLIILHSITYMIVIIPRISFFTKYPMHEKINSITYSIILYLIVLFVFTLVHKFKDERDKIKIINADLIEYSFNEREFLLYEERNRISQELHDSIGHSLMALSMNIKYLKAIKKIKLL</sequence>
<dbReference type="RefSeq" id="WP_242950874.1">
    <property type="nucleotide sequence ID" value="NZ_CP096983.1"/>
</dbReference>
<evidence type="ECO:0000313" key="1">
    <source>
        <dbReference type="EMBL" id="URZ11260.1"/>
    </source>
</evidence>
<dbReference type="Proteomes" id="UP000190951">
    <property type="component" value="Chromosome"/>
</dbReference>
<proteinExistence type="predicted"/>
<dbReference type="Gene3D" id="1.20.5.1930">
    <property type="match status" value="1"/>
</dbReference>
<dbReference type="Pfam" id="PF07730">
    <property type="entry name" value="HisKA_3"/>
    <property type="match status" value="1"/>
</dbReference>
<dbReference type="GO" id="GO:0016020">
    <property type="term" value="C:membrane"/>
    <property type="evidence" value="ECO:0007669"/>
    <property type="project" value="InterPro"/>
</dbReference>
<keyword evidence="2" id="KW-1185">Reference proteome</keyword>
<name>A0A1S8LZ47_9CLOT</name>
<organism evidence="1 2">
    <name type="scientific">Clostridium felsineum</name>
    <dbReference type="NCBI Taxonomy" id="36839"/>
    <lineage>
        <taxon>Bacteria</taxon>
        <taxon>Bacillati</taxon>
        <taxon>Bacillota</taxon>
        <taxon>Clostridia</taxon>
        <taxon>Eubacteriales</taxon>
        <taxon>Clostridiaceae</taxon>
        <taxon>Clostridium</taxon>
    </lineage>
</organism>
<accession>A0A1S8LZ47</accession>
<dbReference type="GO" id="GO:0046983">
    <property type="term" value="F:protein dimerization activity"/>
    <property type="evidence" value="ECO:0007669"/>
    <property type="project" value="InterPro"/>
</dbReference>
<gene>
    <name evidence="1" type="ORF">CROST_019770</name>
</gene>
<dbReference type="GO" id="GO:0000155">
    <property type="term" value="F:phosphorelay sensor kinase activity"/>
    <property type="evidence" value="ECO:0007669"/>
    <property type="project" value="InterPro"/>
</dbReference>